<organism evidence="2 3">
    <name type="scientific">Niastella populi</name>
    <dbReference type="NCBI Taxonomy" id="550983"/>
    <lineage>
        <taxon>Bacteria</taxon>
        <taxon>Pseudomonadati</taxon>
        <taxon>Bacteroidota</taxon>
        <taxon>Chitinophagia</taxon>
        <taxon>Chitinophagales</taxon>
        <taxon>Chitinophagaceae</taxon>
        <taxon>Niastella</taxon>
    </lineage>
</organism>
<dbReference type="Proteomes" id="UP000192276">
    <property type="component" value="Unassembled WGS sequence"/>
</dbReference>
<protein>
    <submittedName>
        <fullName evidence="2">Uncharacterized protein</fullName>
    </submittedName>
</protein>
<proteinExistence type="predicted"/>
<name>A0A1V9G817_9BACT</name>
<evidence type="ECO:0000313" key="2">
    <source>
        <dbReference type="EMBL" id="OQP66710.1"/>
    </source>
</evidence>
<feature type="transmembrane region" description="Helical" evidence="1">
    <location>
        <begin position="79"/>
        <end position="99"/>
    </location>
</feature>
<dbReference type="AlphaFoldDB" id="A0A1V9G817"/>
<keyword evidence="3" id="KW-1185">Reference proteome</keyword>
<sequence>MKEFTVLWKVFRVLCIVQLILVAFSGMQALGMLFSRSNPALYFINMLAYTAVFMFVYHGLSILNYNYPDTPLSDKQKRIFNVLYLINFLLVAFLFARVVNDWWMVRFVFDPEMRKGYTWYMMTGLLLISWFIFIIHLVTLAGMFRLRRFIHENTLNTWYDQFDQKP</sequence>
<comment type="caution">
    <text evidence="2">The sequence shown here is derived from an EMBL/GenBank/DDBJ whole genome shotgun (WGS) entry which is preliminary data.</text>
</comment>
<gene>
    <name evidence="2" type="ORF">A4R26_13125</name>
</gene>
<keyword evidence="1" id="KW-1133">Transmembrane helix</keyword>
<feature type="transmembrane region" description="Helical" evidence="1">
    <location>
        <begin position="119"/>
        <end position="144"/>
    </location>
</feature>
<dbReference type="RefSeq" id="WP_081162223.1">
    <property type="nucleotide sequence ID" value="NZ_LWBP01000045.1"/>
</dbReference>
<accession>A0A1V9G817</accession>
<dbReference type="STRING" id="550983.A4R26_13125"/>
<evidence type="ECO:0000313" key="3">
    <source>
        <dbReference type="Proteomes" id="UP000192276"/>
    </source>
</evidence>
<keyword evidence="1" id="KW-0812">Transmembrane</keyword>
<dbReference type="EMBL" id="LWBP01000045">
    <property type="protein sequence ID" value="OQP66710.1"/>
    <property type="molecule type" value="Genomic_DNA"/>
</dbReference>
<feature type="transmembrane region" description="Helical" evidence="1">
    <location>
        <begin position="40"/>
        <end position="67"/>
    </location>
</feature>
<evidence type="ECO:0000256" key="1">
    <source>
        <dbReference type="SAM" id="Phobius"/>
    </source>
</evidence>
<reference evidence="3" key="1">
    <citation type="submission" date="2016-04" db="EMBL/GenBank/DDBJ databases">
        <authorList>
            <person name="Chen L."/>
            <person name="Zhuang W."/>
            <person name="Wang G."/>
        </authorList>
    </citation>
    <scope>NUCLEOTIDE SEQUENCE [LARGE SCALE GENOMIC DNA]</scope>
    <source>
        <strain evidence="3">208</strain>
    </source>
</reference>
<feature type="transmembrane region" description="Helical" evidence="1">
    <location>
        <begin position="12"/>
        <end position="34"/>
    </location>
</feature>
<keyword evidence="1" id="KW-0472">Membrane</keyword>
<dbReference type="OrthoDB" id="668634at2"/>